<gene>
    <name evidence="1" type="ORF">DS909_10085</name>
</gene>
<evidence type="ECO:0008006" key="3">
    <source>
        <dbReference type="Google" id="ProtNLM"/>
    </source>
</evidence>
<dbReference type="Gene3D" id="3.90.1590.10">
    <property type="entry name" value="glutathione-dependent formaldehyde- activating enzyme (gfa)"/>
    <property type="match status" value="1"/>
</dbReference>
<accession>A0A366WYF5</accession>
<comment type="caution">
    <text evidence="1">The sequence shown here is derived from an EMBL/GenBank/DDBJ whole genome shotgun (WGS) entry which is preliminary data.</text>
</comment>
<dbReference type="InterPro" id="IPR011057">
    <property type="entry name" value="Mss4-like_sf"/>
</dbReference>
<dbReference type="AlphaFoldDB" id="A0A366WYF5"/>
<organism evidence="1 2">
    <name type="scientific">Phaeobacter gallaeciensis</name>
    <dbReference type="NCBI Taxonomy" id="60890"/>
    <lineage>
        <taxon>Bacteria</taxon>
        <taxon>Pseudomonadati</taxon>
        <taxon>Pseudomonadota</taxon>
        <taxon>Alphaproteobacteria</taxon>
        <taxon>Rhodobacterales</taxon>
        <taxon>Roseobacteraceae</taxon>
        <taxon>Phaeobacter</taxon>
    </lineage>
</organism>
<dbReference type="EMBL" id="QOCE01000029">
    <property type="protein sequence ID" value="RBW55460.1"/>
    <property type="molecule type" value="Genomic_DNA"/>
</dbReference>
<evidence type="ECO:0000313" key="1">
    <source>
        <dbReference type="EMBL" id="RBW55460.1"/>
    </source>
</evidence>
<name>A0A366WYF5_9RHOB</name>
<dbReference type="InterPro" id="IPR046149">
    <property type="entry name" value="DUF6151"/>
</dbReference>
<dbReference type="RefSeq" id="WP_113823329.1">
    <property type="nucleotide sequence ID" value="NZ_QOCE01000029.1"/>
</dbReference>
<evidence type="ECO:0000313" key="2">
    <source>
        <dbReference type="Proteomes" id="UP000252706"/>
    </source>
</evidence>
<dbReference type="Pfam" id="PF19648">
    <property type="entry name" value="DUF6151"/>
    <property type="match status" value="1"/>
</dbReference>
<dbReference type="OrthoDB" id="5500342at2"/>
<protein>
    <recommendedName>
        <fullName evidence="3">CENP-V/GFA domain-containing protein</fullName>
    </recommendedName>
</protein>
<dbReference type="Proteomes" id="UP000252706">
    <property type="component" value="Unassembled WGS sequence"/>
</dbReference>
<dbReference type="SUPFAM" id="SSF51316">
    <property type="entry name" value="Mss4-like"/>
    <property type="match status" value="1"/>
</dbReference>
<proteinExistence type="predicted"/>
<reference evidence="1 2" key="1">
    <citation type="submission" date="2018-07" db="EMBL/GenBank/DDBJ databases">
        <title>Modular assembly of carbohydrate-degrading microbial communities in the ocean.</title>
        <authorList>
            <person name="Enke T.N."/>
            <person name="Datta M.S."/>
            <person name="Schwartzman J.A."/>
            <person name="Cermak N."/>
            <person name="Schmitz D.A."/>
            <person name="Barrere J."/>
            <person name="Cordero O.X."/>
        </authorList>
    </citation>
    <scope>NUCLEOTIDE SEQUENCE [LARGE SCALE GENOMIC DNA]</scope>
    <source>
        <strain evidence="1 2">C3M10</strain>
    </source>
</reference>
<sequence>MGGTSSNDLAFSCNCGSVQGHLDASAAKSGNHVVCYCADCRAAELYLGQPDPAPGPVDILQTTPDVIHITQGQQHLGLFRLGPKGLFRWYATCCNAPMFNTLKSPKLAFAGVAAARLTTPERLGPVISEGYIPQPDGKRKHKNVGRSAFALFSRMIATRLSGRWRNTPFFDVKTGEPVRPATILAKEERKKLYPKV</sequence>